<dbReference type="GO" id="GO:0015562">
    <property type="term" value="F:efflux transmembrane transporter activity"/>
    <property type="evidence" value="ECO:0007669"/>
    <property type="project" value="TreeGrafter"/>
</dbReference>
<dbReference type="OrthoDB" id="9806939at2"/>
<dbReference type="Gene3D" id="2.40.30.170">
    <property type="match status" value="1"/>
</dbReference>
<feature type="region of interest" description="Disordered" evidence="2">
    <location>
        <begin position="447"/>
        <end position="469"/>
    </location>
</feature>
<dbReference type="Gene3D" id="2.40.420.20">
    <property type="match status" value="1"/>
</dbReference>
<keyword evidence="1" id="KW-0175">Coiled coil</keyword>
<dbReference type="RefSeq" id="WP_114479338.1">
    <property type="nucleotide sequence ID" value="NZ_QPII01000008.1"/>
</dbReference>
<dbReference type="AlphaFoldDB" id="A0A368TX64"/>
<dbReference type="EMBL" id="QPII01000008">
    <property type="protein sequence ID" value="RCV88936.1"/>
    <property type="molecule type" value="Genomic_DNA"/>
</dbReference>
<feature type="domain" description="Multidrug resistance protein MdtA-like C-terminal permuted SH3" evidence="3">
    <location>
        <begin position="387"/>
        <end position="425"/>
    </location>
</feature>
<dbReference type="SUPFAM" id="SSF111369">
    <property type="entry name" value="HlyD-like secretion proteins"/>
    <property type="match status" value="1"/>
</dbReference>
<evidence type="ECO:0000313" key="4">
    <source>
        <dbReference type="EMBL" id="RCV88936.1"/>
    </source>
</evidence>
<protein>
    <submittedName>
        <fullName evidence="4">Efflux transporter periplasmic adaptor subunit</fullName>
    </submittedName>
</protein>
<comment type="caution">
    <text evidence="4">The sequence shown here is derived from an EMBL/GenBank/DDBJ whole genome shotgun (WGS) entry which is preliminary data.</text>
</comment>
<reference evidence="4 5" key="1">
    <citation type="submission" date="2018-07" db="EMBL/GenBank/DDBJ databases">
        <title>Halomonas montanilacus sp. nov., isolated from Lake Pengyan on Tibetan Plateau.</title>
        <authorList>
            <person name="Lu H."/>
            <person name="Xing P."/>
            <person name="Wu Q."/>
        </authorList>
    </citation>
    <scope>NUCLEOTIDE SEQUENCE [LARGE SCALE GENOMIC DNA]</scope>
    <source>
        <strain evidence="4 5">PYC7W</strain>
    </source>
</reference>
<dbReference type="PANTHER" id="PTHR30469">
    <property type="entry name" value="MULTIDRUG RESISTANCE PROTEIN MDTA"/>
    <property type="match status" value="1"/>
</dbReference>
<gene>
    <name evidence="4" type="ORF">DU505_12605</name>
</gene>
<dbReference type="InterPro" id="IPR058627">
    <property type="entry name" value="MdtA-like_C"/>
</dbReference>
<keyword evidence="5" id="KW-1185">Reference proteome</keyword>
<accession>A0A368TX64</accession>
<evidence type="ECO:0000259" key="3">
    <source>
        <dbReference type="Pfam" id="PF25967"/>
    </source>
</evidence>
<evidence type="ECO:0000256" key="1">
    <source>
        <dbReference type="SAM" id="Coils"/>
    </source>
</evidence>
<dbReference type="Gene3D" id="2.40.50.100">
    <property type="match status" value="1"/>
</dbReference>
<sequence>MTLRKGIGRGLVVLGGLAAGLAVFLLFVANRQEPERLEAAVTSTPVTVIEAQLTELRLEARGHGVARPTETWQAVANVSGRVVERHPELESGTLLPEGTLLVALDPSRYELAIAEAEAELASLAGERSQLEVEEANTGRLLALERERLALAEQELARIERLAGSGAVARSQLDEQRRAALAQRQAVASLENTLALLPARRQSLEAQQARAATRLAQARRDLEDTRFVAPYDLRLGEVGVERHQFVAAGQRLFEADSLAAAEVEARIPFSMMRRLLGAVAPDDLPLGSLDLSERIDLGVIGAELALVGAPGVGWSGRVVRIASGLDPATRAVRVVVRVDHPYRDARPPDRPPLQRDMYTRVHLSAPSPELRMVVPASAIHDGELYLADSEDRLVRREISVAFEQGDLAVIELGLTPGERVVVDDLQPALAGMALAPRRDEAFEARLAAQAQGESFRGAPAGDEPGKRAQP</sequence>
<dbReference type="Gene3D" id="1.10.287.470">
    <property type="entry name" value="Helix hairpin bin"/>
    <property type="match status" value="1"/>
</dbReference>
<name>A0A368TX64_9GAMM</name>
<dbReference type="Pfam" id="PF25967">
    <property type="entry name" value="RND-MFP_C"/>
    <property type="match status" value="1"/>
</dbReference>
<evidence type="ECO:0000313" key="5">
    <source>
        <dbReference type="Proteomes" id="UP000252405"/>
    </source>
</evidence>
<organism evidence="4 5">
    <name type="scientific">Billgrantia montanilacus</name>
    <dbReference type="NCBI Taxonomy" id="2282305"/>
    <lineage>
        <taxon>Bacteria</taxon>
        <taxon>Pseudomonadati</taxon>
        <taxon>Pseudomonadota</taxon>
        <taxon>Gammaproteobacteria</taxon>
        <taxon>Oceanospirillales</taxon>
        <taxon>Halomonadaceae</taxon>
        <taxon>Billgrantia</taxon>
    </lineage>
</organism>
<evidence type="ECO:0000256" key="2">
    <source>
        <dbReference type="SAM" id="MobiDB-lite"/>
    </source>
</evidence>
<dbReference type="PANTHER" id="PTHR30469:SF12">
    <property type="entry name" value="MULTIDRUG RESISTANCE PROTEIN MDTA"/>
    <property type="match status" value="1"/>
</dbReference>
<dbReference type="GO" id="GO:1990281">
    <property type="term" value="C:efflux pump complex"/>
    <property type="evidence" value="ECO:0007669"/>
    <property type="project" value="TreeGrafter"/>
</dbReference>
<proteinExistence type="predicted"/>
<dbReference type="Proteomes" id="UP000252405">
    <property type="component" value="Unassembled WGS sequence"/>
</dbReference>
<feature type="coiled-coil region" evidence="1">
    <location>
        <begin position="113"/>
        <end position="220"/>
    </location>
</feature>